<evidence type="ECO:0000313" key="2">
    <source>
        <dbReference type="Proteomes" id="UP000216454"/>
    </source>
</evidence>
<name>A0A261EPI6_9BIFI</name>
<accession>A0A261EPI6</accession>
<dbReference type="EMBL" id="MWWQ01000021">
    <property type="protein sequence ID" value="OZG48596.1"/>
    <property type="molecule type" value="Genomic_DNA"/>
</dbReference>
<comment type="caution">
    <text evidence="1">The sequence shown here is derived from an EMBL/GenBank/DDBJ whole genome shotgun (WGS) entry which is preliminary data.</text>
</comment>
<proteinExistence type="predicted"/>
<evidence type="ECO:0000313" key="1">
    <source>
        <dbReference type="EMBL" id="OZG48596.1"/>
    </source>
</evidence>
<dbReference type="AlphaFoldDB" id="A0A261EPI6"/>
<gene>
    <name evidence="1" type="ORF">PSSU_1729</name>
</gene>
<reference evidence="1 2" key="1">
    <citation type="journal article" date="2017" name="BMC Genomics">
        <title>Comparative genomic and phylogenomic analyses of the Bifidobacteriaceae family.</title>
        <authorList>
            <person name="Lugli G.A."/>
            <person name="Milani C."/>
            <person name="Turroni F."/>
            <person name="Duranti S."/>
            <person name="Mancabelli L."/>
            <person name="Mangifesta M."/>
            <person name="Ferrario C."/>
            <person name="Modesto M."/>
            <person name="Mattarelli P."/>
            <person name="Jiri K."/>
            <person name="van Sinderen D."/>
            <person name="Ventura M."/>
        </authorList>
    </citation>
    <scope>NUCLEOTIDE SEQUENCE [LARGE SCALE GENOMIC DNA]</scope>
    <source>
        <strain evidence="1 2">DSM 24744</strain>
    </source>
</reference>
<protein>
    <submittedName>
        <fullName evidence="1">Recombinase</fullName>
    </submittedName>
</protein>
<keyword evidence="2" id="KW-1185">Reference proteome</keyword>
<sequence>MSVLEKKRIKDDGQVLKCYAEGSYEVIIDRDVFLRVQAEIDRRANIIKGGKKRVLQFKVRVFQCYHLQALWRYFPLKTPDEIVNRTFVQMMEKLGYDIELTYKKR</sequence>
<dbReference type="RefSeq" id="WP_211278448.1">
    <property type="nucleotide sequence ID" value="NZ_MWWQ01000021.1"/>
</dbReference>
<organism evidence="1 2">
    <name type="scientific">Pseudoscardovia suis</name>
    <dbReference type="NCBI Taxonomy" id="987063"/>
    <lineage>
        <taxon>Bacteria</taxon>
        <taxon>Bacillati</taxon>
        <taxon>Actinomycetota</taxon>
        <taxon>Actinomycetes</taxon>
        <taxon>Bifidobacteriales</taxon>
        <taxon>Bifidobacteriaceae</taxon>
        <taxon>Pseudoscardovia</taxon>
    </lineage>
</organism>
<dbReference type="Proteomes" id="UP000216454">
    <property type="component" value="Unassembled WGS sequence"/>
</dbReference>